<evidence type="ECO:0000313" key="2">
    <source>
        <dbReference type="Proteomes" id="UP000249464"/>
    </source>
</evidence>
<protein>
    <submittedName>
        <fullName evidence="1">BQ5605_C003g02085 protein</fullName>
    </submittedName>
</protein>
<proteinExistence type="predicted"/>
<dbReference type="AlphaFoldDB" id="A0A2X0M0S5"/>
<dbReference type="EMBL" id="FQNC01000042">
    <property type="protein sequence ID" value="SGY38843.1"/>
    <property type="molecule type" value="Genomic_DNA"/>
</dbReference>
<name>A0A2X0M0S5_9BASI</name>
<organism evidence="1 2">
    <name type="scientific">Microbotryum silenes-dioicae</name>
    <dbReference type="NCBI Taxonomy" id="796604"/>
    <lineage>
        <taxon>Eukaryota</taxon>
        <taxon>Fungi</taxon>
        <taxon>Dikarya</taxon>
        <taxon>Basidiomycota</taxon>
        <taxon>Pucciniomycotina</taxon>
        <taxon>Microbotryomycetes</taxon>
        <taxon>Microbotryales</taxon>
        <taxon>Microbotryaceae</taxon>
        <taxon>Microbotryum</taxon>
    </lineage>
</organism>
<keyword evidence="2" id="KW-1185">Reference proteome</keyword>
<evidence type="ECO:0000313" key="1">
    <source>
        <dbReference type="EMBL" id="SGY38843.1"/>
    </source>
</evidence>
<gene>
    <name evidence="1" type="primary">BQ5605_C003g02085</name>
    <name evidence="1" type="ORF">BQ5605_C003G02085</name>
</gene>
<reference evidence="1 2" key="1">
    <citation type="submission" date="2016-11" db="EMBL/GenBank/DDBJ databases">
        <authorList>
            <person name="Jaros S."/>
            <person name="Januszkiewicz K."/>
            <person name="Wedrychowicz H."/>
        </authorList>
    </citation>
    <scope>NUCLEOTIDE SEQUENCE [LARGE SCALE GENOMIC DNA]</scope>
</reference>
<dbReference type="Proteomes" id="UP000249464">
    <property type="component" value="Unassembled WGS sequence"/>
</dbReference>
<accession>A0A2X0M0S5</accession>
<sequence>MSTHPSAMSISPSSRVLVVPPDAESLRLIGQHLGAWLDSRWSLLPTWRMTVLPTHAGSRAVLATHVPFWAFTALSMFPPVDAIARPMKAQPEALVLHETLSLKPFPLMTSLLTLRPPRDRSVHRRWMHWMKLILRQWTQCQRHR</sequence>